<dbReference type="Proteomes" id="UP000006798">
    <property type="component" value="Chromosome 1"/>
</dbReference>
<dbReference type="AlphaFoldDB" id="G0ER08"/>
<protein>
    <submittedName>
        <fullName evidence="1">Uncharacterized protein</fullName>
    </submittedName>
</protein>
<dbReference type="GeneID" id="34309565"/>
<organism evidence="1 2">
    <name type="scientific">Cupriavidus necator (strain ATCC 43291 / DSM 13513 / CCUG 52238 / LMG 8453 / N-1)</name>
    <name type="common">Ralstonia eutropha</name>
    <dbReference type="NCBI Taxonomy" id="1042878"/>
    <lineage>
        <taxon>Bacteria</taxon>
        <taxon>Pseudomonadati</taxon>
        <taxon>Pseudomonadota</taxon>
        <taxon>Betaproteobacteria</taxon>
        <taxon>Burkholderiales</taxon>
        <taxon>Burkholderiaceae</taxon>
        <taxon>Cupriavidus</taxon>
    </lineage>
</organism>
<name>G0ER08_CUPNN</name>
<reference evidence="1 2" key="1">
    <citation type="journal article" date="2011" name="J. Bacteriol.">
        <title>Complete genome sequence of the type strain Cupriavidus necator N-1.</title>
        <authorList>
            <person name="Poehlein A."/>
            <person name="Kusian B."/>
            <person name="Friedrich B."/>
            <person name="Daniel R."/>
            <person name="Bowien B."/>
        </authorList>
    </citation>
    <scope>NUCLEOTIDE SEQUENCE [LARGE SCALE GENOMIC DNA]</scope>
    <source>
        <strain evidence="2">ATCC 43291 / DSM 13513 / CCUG 52238 / LMG 8453 / N-1</strain>
    </source>
</reference>
<proteinExistence type="predicted"/>
<gene>
    <name evidence="1" type="ordered locus">CNE_1c11710</name>
</gene>
<dbReference type="HOGENOM" id="CLU_1804622_0_0_4"/>
<dbReference type="Gene3D" id="3.40.50.300">
    <property type="entry name" value="P-loop containing nucleotide triphosphate hydrolases"/>
    <property type="match status" value="1"/>
</dbReference>
<accession>G0ER08</accession>
<evidence type="ECO:0000313" key="1">
    <source>
        <dbReference type="EMBL" id="AEI76526.1"/>
    </source>
</evidence>
<dbReference type="KEGG" id="cnc:CNE_1c11710"/>
<dbReference type="InterPro" id="IPR027417">
    <property type="entry name" value="P-loop_NTPase"/>
</dbReference>
<dbReference type="EMBL" id="CP002877">
    <property type="protein sequence ID" value="AEI76526.1"/>
    <property type="molecule type" value="Genomic_DNA"/>
</dbReference>
<dbReference type="RefSeq" id="WP_013956179.1">
    <property type="nucleotide sequence ID" value="NC_015726.1"/>
</dbReference>
<sequence length="119" mass="13100">MLIGLTGRPGVGQDAVADYLARTHAFTPTKLITDPLVDELAGHHIVVMHIRDRVDAEILAERGGIVVHLRDPHLPDFGPENDIALRDIDHQVTVSRDFFRAFDLLDRVIGDAEFLGAAT</sequence>
<evidence type="ECO:0000313" key="2">
    <source>
        <dbReference type="Proteomes" id="UP000006798"/>
    </source>
</evidence>